<dbReference type="RefSeq" id="WP_227775270.1">
    <property type="nucleotide sequence ID" value="NZ_BAABKX010000001.1"/>
</dbReference>
<evidence type="ECO:0000313" key="2">
    <source>
        <dbReference type="Proteomes" id="UP001501729"/>
    </source>
</evidence>
<dbReference type="Gene3D" id="3.40.50.300">
    <property type="entry name" value="P-loop containing nucleotide triphosphate hydrolases"/>
    <property type="match status" value="1"/>
</dbReference>
<gene>
    <name evidence="1" type="ORF">GCM10025751_04670</name>
</gene>
<reference evidence="1 2" key="1">
    <citation type="journal article" date="2019" name="Int. J. Syst. Evol. Microbiol.">
        <title>The Global Catalogue of Microorganisms (GCM) 10K type strain sequencing project: providing services to taxonomists for standard genome sequencing and annotation.</title>
        <authorList>
            <consortium name="The Broad Institute Genomics Platform"/>
            <consortium name="The Broad Institute Genome Sequencing Center for Infectious Disease"/>
            <person name="Wu L."/>
            <person name="Ma J."/>
        </authorList>
    </citation>
    <scope>NUCLEOTIDE SEQUENCE [LARGE SCALE GENOMIC DNA]</scope>
    <source>
        <strain evidence="1 2">JCM 17504</strain>
    </source>
</reference>
<dbReference type="GeneID" id="68615154"/>
<comment type="caution">
    <text evidence="1">The sequence shown here is derived from an EMBL/GenBank/DDBJ whole genome shotgun (WGS) entry which is preliminary data.</text>
</comment>
<evidence type="ECO:0000313" key="1">
    <source>
        <dbReference type="EMBL" id="GAA5041901.1"/>
    </source>
</evidence>
<proteinExistence type="predicted"/>
<dbReference type="Proteomes" id="UP001501729">
    <property type="component" value="Unassembled WGS sequence"/>
</dbReference>
<keyword evidence="2" id="KW-1185">Reference proteome</keyword>
<organism evidence="1 2">
    <name type="scientific">Haladaptatus pallidirubidus</name>
    <dbReference type="NCBI Taxonomy" id="1008152"/>
    <lineage>
        <taxon>Archaea</taxon>
        <taxon>Methanobacteriati</taxon>
        <taxon>Methanobacteriota</taxon>
        <taxon>Stenosarchaea group</taxon>
        <taxon>Halobacteria</taxon>
        <taxon>Halobacteriales</taxon>
        <taxon>Haladaptataceae</taxon>
        <taxon>Haladaptatus</taxon>
    </lineage>
</organism>
<dbReference type="InterPro" id="IPR027417">
    <property type="entry name" value="P-loop_NTPase"/>
</dbReference>
<evidence type="ECO:0008006" key="3">
    <source>
        <dbReference type="Google" id="ProtNLM"/>
    </source>
</evidence>
<name>A0AAV3UBK4_9EURY</name>
<dbReference type="AlphaFoldDB" id="A0AAV3UBK4"/>
<protein>
    <recommendedName>
        <fullName evidence="3">Terminase large subunit</fullName>
    </recommendedName>
</protein>
<accession>A0AAV3UBK4</accession>
<dbReference type="Gene3D" id="3.30.420.240">
    <property type="match status" value="1"/>
</dbReference>
<sequence length="577" mass="65476">MSTASANQSDRDTEALVAAALRESETPFHDLNQQLTAAEKRDVCKPKDDELDETRFWLFCNLVSLNYLDVRATEWEVVPEHAMHWHRQIHTSPLNEILAGRKHTKTTWVLSEIMYACQYQQGYGCLYWANTQDQVRERMQELEEMVESNLWLDQLHDGGDCCGGREHKVFHNKSNVHTTWVTGAAEGAHVNMSVGDDPLKEIGGIPDVEIEAWYSKVIEPMLNRDGVHVIVGTRKRPNDLYEILRTKNKEEDWDLPSYDLVEYPAIREVWDRKYGDDRPGDLAPKELYTEVTHPTLANALDVPGDAIHILWPEGRPENWLARKLGAMGGPYFAREFCMVFEQVRDAIIERALIDERCSVHERPPDLIDVANSPYERTVVGVDPASTGGTDKSSFVVVGVRPAGVRDILHVYNAQSIAPSRFKSKLQELDLLYAPSDIVIEGNGMQQYIIDDAVEFDRDLPIRKEHTSVKKHSWETGIPRIAHRVTQGAYNFYRSGHDHTEQLINALTTLTMEEGELVGHTPDPVSALYQAEKAIDKAAPVGTIEVDDVGDEMSDEFRDSEIGQAVEEFRDKFRMQGL</sequence>
<dbReference type="EMBL" id="BAABKX010000001">
    <property type="protein sequence ID" value="GAA5041901.1"/>
    <property type="molecule type" value="Genomic_DNA"/>
</dbReference>